<dbReference type="EMBL" id="BMHE01000044">
    <property type="protein sequence ID" value="GGA03514.1"/>
    <property type="molecule type" value="Genomic_DNA"/>
</dbReference>
<protein>
    <recommendedName>
        <fullName evidence="6">Yip1 domain-containing protein</fullName>
    </recommendedName>
</protein>
<keyword evidence="4 5" id="KW-0472">Membrane</keyword>
<evidence type="ECO:0000256" key="1">
    <source>
        <dbReference type="ARBA" id="ARBA00004141"/>
    </source>
</evidence>
<evidence type="ECO:0000259" key="6">
    <source>
        <dbReference type="Pfam" id="PF04893"/>
    </source>
</evidence>
<name>A0ABQ1FAH2_9BACL</name>
<evidence type="ECO:0000256" key="2">
    <source>
        <dbReference type="ARBA" id="ARBA00022692"/>
    </source>
</evidence>
<feature type="transmembrane region" description="Helical" evidence="5">
    <location>
        <begin position="221"/>
        <end position="238"/>
    </location>
</feature>
<gene>
    <name evidence="7" type="ORF">GCM10008018_56900</name>
</gene>
<evidence type="ECO:0000256" key="4">
    <source>
        <dbReference type="ARBA" id="ARBA00023136"/>
    </source>
</evidence>
<feature type="transmembrane region" description="Helical" evidence="5">
    <location>
        <begin position="128"/>
        <end position="150"/>
    </location>
</feature>
<evidence type="ECO:0000256" key="3">
    <source>
        <dbReference type="ARBA" id="ARBA00022989"/>
    </source>
</evidence>
<feature type="domain" description="Yip1" evidence="6">
    <location>
        <begin position="26"/>
        <end position="230"/>
    </location>
</feature>
<dbReference type="Proteomes" id="UP000615455">
    <property type="component" value="Unassembled WGS sequence"/>
</dbReference>
<dbReference type="RefSeq" id="WP_189018337.1">
    <property type="nucleotide sequence ID" value="NZ_BMHE01000044.1"/>
</dbReference>
<feature type="transmembrane region" description="Helical" evidence="5">
    <location>
        <begin position="89"/>
        <end position="116"/>
    </location>
</feature>
<keyword evidence="2 5" id="KW-0812">Transmembrane</keyword>
<sequence length="239" mass="26705">MNPAEASANLTSTPQRRQSLLDLVKIFYAPIKTYAALDVQYRIRWILLILFVLHVGFYYVVSDHLISMVEIQEMLKQTEIVIPKLATQILQVVIILFSTAIYFVTLLILLALLYVFSKIYRTTVNRKLLFAIILLSQGPTLIGKAIKLIVSTPALVNTREVTLNQSVTSLGQIVSQFTQHPLIVKMASAVDLLELWSYALIGLGIAVVSKKSTGKGMMTSFTVWGLFFVVNILSTLLIT</sequence>
<organism evidence="7 8">
    <name type="scientific">Paenibacillus marchantiophytorum</name>
    <dbReference type="NCBI Taxonomy" id="1619310"/>
    <lineage>
        <taxon>Bacteria</taxon>
        <taxon>Bacillati</taxon>
        <taxon>Bacillota</taxon>
        <taxon>Bacilli</taxon>
        <taxon>Bacillales</taxon>
        <taxon>Paenibacillaceae</taxon>
        <taxon>Paenibacillus</taxon>
    </lineage>
</organism>
<proteinExistence type="predicted"/>
<comment type="caution">
    <text evidence="7">The sequence shown here is derived from an EMBL/GenBank/DDBJ whole genome shotgun (WGS) entry which is preliminary data.</text>
</comment>
<dbReference type="Pfam" id="PF04893">
    <property type="entry name" value="Yip1"/>
    <property type="match status" value="1"/>
</dbReference>
<keyword evidence="8" id="KW-1185">Reference proteome</keyword>
<keyword evidence="3 5" id="KW-1133">Transmembrane helix</keyword>
<feature type="transmembrane region" description="Helical" evidence="5">
    <location>
        <begin position="43"/>
        <end position="61"/>
    </location>
</feature>
<reference evidence="8" key="1">
    <citation type="journal article" date="2019" name="Int. J. Syst. Evol. Microbiol.">
        <title>The Global Catalogue of Microorganisms (GCM) 10K type strain sequencing project: providing services to taxonomists for standard genome sequencing and annotation.</title>
        <authorList>
            <consortium name="The Broad Institute Genomics Platform"/>
            <consortium name="The Broad Institute Genome Sequencing Center for Infectious Disease"/>
            <person name="Wu L."/>
            <person name="Ma J."/>
        </authorList>
    </citation>
    <scope>NUCLEOTIDE SEQUENCE [LARGE SCALE GENOMIC DNA]</scope>
    <source>
        <strain evidence="8">CGMCC 1.15043</strain>
    </source>
</reference>
<comment type="subcellular location">
    <subcellularLocation>
        <location evidence="1">Membrane</location>
        <topology evidence="1">Multi-pass membrane protein</topology>
    </subcellularLocation>
</comment>
<dbReference type="InterPro" id="IPR006977">
    <property type="entry name" value="Yip1_dom"/>
</dbReference>
<accession>A0ABQ1FAH2</accession>
<evidence type="ECO:0000313" key="7">
    <source>
        <dbReference type="EMBL" id="GGA03514.1"/>
    </source>
</evidence>
<evidence type="ECO:0000313" key="8">
    <source>
        <dbReference type="Proteomes" id="UP000615455"/>
    </source>
</evidence>
<feature type="transmembrane region" description="Helical" evidence="5">
    <location>
        <begin position="192"/>
        <end position="209"/>
    </location>
</feature>
<evidence type="ECO:0000256" key="5">
    <source>
        <dbReference type="SAM" id="Phobius"/>
    </source>
</evidence>